<name>A0AAN8FVH5_TRICO</name>
<dbReference type="InterPro" id="IPR020635">
    <property type="entry name" value="Tyr_kinase_cat_dom"/>
</dbReference>
<dbReference type="SUPFAM" id="SSF82895">
    <property type="entry name" value="TSP-1 type 1 repeat"/>
    <property type="match status" value="1"/>
</dbReference>
<keyword evidence="12" id="KW-1185">Reference proteome</keyword>
<evidence type="ECO:0000259" key="9">
    <source>
        <dbReference type="PROSITE" id="PS50001"/>
    </source>
</evidence>
<dbReference type="GO" id="GO:0005524">
    <property type="term" value="F:ATP binding"/>
    <property type="evidence" value="ECO:0007669"/>
    <property type="project" value="UniProtKB-KW"/>
</dbReference>
<dbReference type="EC" id="2.7.10.2" evidence="8"/>
<feature type="non-terminal residue" evidence="11">
    <location>
        <position position="516"/>
    </location>
</feature>
<dbReference type="InterPro" id="IPR011009">
    <property type="entry name" value="Kinase-like_dom_sf"/>
</dbReference>
<comment type="catalytic activity">
    <reaction evidence="6 8">
        <text>L-tyrosyl-[protein] + ATP = O-phospho-L-tyrosyl-[protein] + ADP + H(+)</text>
        <dbReference type="Rhea" id="RHEA:10596"/>
        <dbReference type="Rhea" id="RHEA-COMP:10136"/>
        <dbReference type="Rhea" id="RHEA-COMP:20101"/>
        <dbReference type="ChEBI" id="CHEBI:15378"/>
        <dbReference type="ChEBI" id="CHEBI:30616"/>
        <dbReference type="ChEBI" id="CHEBI:46858"/>
        <dbReference type="ChEBI" id="CHEBI:61978"/>
        <dbReference type="ChEBI" id="CHEBI:456216"/>
        <dbReference type="EC" id="2.7.10.2"/>
    </reaction>
</comment>
<accession>A0AAN8FVH5</accession>
<evidence type="ECO:0000313" key="12">
    <source>
        <dbReference type="Proteomes" id="UP001331761"/>
    </source>
</evidence>
<dbReference type="PROSITE" id="PS50001">
    <property type="entry name" value="SH2"/>
    <property type="match status" value="1"/>
</dbReference>
<dbReference type="Pfam" id="PF00017">
    <property type="entry name" value="SH2"/>
    <property type="match status" value="1"/>
</dbReference>
<dbReference type="SMART" id="SM00219">
    <property type="entry name" value="TyrKc"/>
    <property type="match status" value="1"/>
</dbReference>
<dbReference type="Proteomes" id="UP001331761">
    <property type="component" value="Unassembled WGS sequence"/>
</dbReference>
<keyword evidence="2 8" id="KW-0547">Nucleotide-binding</keyword>
<dbReference type="PANTHER" id="PTHR24418">
    <property type="entry name" value="TYROSINE-PROTEIN KINASE"/>
    <property type="match status" value="1"/>
</dbReference>
<dbReference type="Gene3D" id="1.10.510.10">
    <property type="entry name" value="Transferase(Phosphotransferase) domain 1"/>
    <property type="match status" value="1"/>
</dbReference>
<evidence type="ECO:0000256" key="3">
    <source>
        <dbReference type="ARBA" id="ARBA00022777"/>
    </source>
</evidence>
<dbReference type="Pfam" id="PF07714">
    <property type="entry name" value="PK_Tyr_Ser-Thr"/>
    <property type="match status" value="1"/>
</dbReference>
<evidence type="ECO:0000256" key="5">
    <source>
        <dbReference type="ARBA" id="ARBA00023137"/>
    </source>
</evidence>
<dbReference type="InterPro" id="IPR050198">
    <property type="entry name" value="Non-receptor_tyrosine_kinases"/>
</dbReference>
<dbReference type="GO" id="GO:0004715">
    <property type="term" value="F:non-membrane spanning protein tyrosine kinase activity"/>
    <property type="evidence" value="ECO:0007669"/>
    <property type="project" value="UniProtKB-EC"/>
</dbReference>
<keyword evidence="4 8" id="KW-0067">ATP-binding</keyword>
<dbReference type="InterPro" id="IPR008266">
    <property type="entry name" value="Tyr_kinase_AS"/>
</dbReference>
<dbReference type="PROSITE" id="PS00109">
    <property type="entry name" value="PROTEIN_KINASE_TYR"/>
    <property type="match status" value="1"/>
</dbReference>
<dbReference type="SMART" id="SM00252">
    <property type="entry name" value="SH2"/>
    <property type="match status" value="1"/>
</dbReference>
<dbReference type="InterPro" id="IPR035849">
    <property type="entry name" value="Fes/Fps/Fer_SH2"/>
</dbReference>
<dbReference type="InterPro" id="IPR036860">
    <property type="entry name" value="SH2_dom_sf"/>
</dbReference>
<evidence type="ECO:0000256" key="7">
    <source>
        <dbReference type="PROSITE-ProRule" id="PRU00191"/>
    </source>
</evidence>
<evidence type="ECO:0000256" key="8">
    <source>
        <dbReference type="RuleBase" id="RU362096"/>
    </source>
</evidence>
<evidence type="ECO:0000256" key="6">
    <source>
        <dbReference type="ARBA" id="ARBA00051245"/>
    </source>
</evidence>
<feature type="domain" description="Protein kinase" evidence="10">
    <location>
        <begin position="152"/>
        <end position="473"/>
    </location>
</feature>
<dbReference type="EMBL" id="WIXE01005888">
    <property type="protein sequence ID" value="KAK5981792.1"/>
    <property type="molecule type" value="Genomic_DNA"/>
</dbReference>
<dbReference type="PROSITE" id="PS50092">
    <property type="entry name" value="TSP1"/>
    <property type="match status" value="1"/>
</dbReference>
<evidence type="ECO:0000256" key="4">
    <source>
        <dbReference type="ARBA" id="ARBA00022840"/>
    </source>
</evidence>
<dbReference type="InterPro" id="IPR000719">
    <property type="entry name" value="Prot_kinase_dom"/>
</dbReference>
<comment type="caution">
    <text evidence="11">The sequence shown here is derived from an EMBL/GenBank/DDBJ whole genome shotgun (WGS) entry which is preliminary data.</text>
</comment>
<dbReference type="InterPro" id="IPR000980">
    <property type="entry name" value="SH2"/>
</dbReference>
<dbReference type="InterPro" id="IPR036383">
    <property type="entry name" value="TSP1_rpt_sf"/>
</dbReference>
<proteinExistence type="inferred from homology"/>
<dbReference type="Pfam" id="PF00090">
    <property type="entry name" value="TSP_1"/>
    <property type="match status" value="1"/>
</dbReference>
<gene>
    <name evidence="11" type="ORF">GCK32_012628</name>
</gene>
<comment type="similarity">
    <text evidence="8">Belongs to the protein kinase superfamily. Tyr protein kinase family.</text>
</comment>
<evidence type="ECO:0000259" key="10">
    <source>
        <dbReference type="PROSITE" id="PS50011"/>
    </source>
</evidence>
<dbReference type="InterPro" id="IPR001245">
    <property type="entry name" value="Ser-Thr/Tyr_kinase_cat_dom"/>
</dbReference>
<evidence type="ECO:0000256" key="2">
    <source>
        <dbReference type="ARBA" id="ARBA00022741"/>
    </source>
</evidence>
<dbReference type="SUPFAM" id="SSF56112">
    <property type="entry name" value="Protein kinase-like (PK-like)"/>
    <property type="match status" value="1"/>
</dbReference>
<reference evidence="11 12" key="1">
    <citation type="submission" date="2019-10" db="EMBL/GenBank/DDBJ databases">
        <title>Assembly and Annotation for the nematode Trichostrongylus colubriformis.</title>
        <authorList>
            <person name="Martin J."/>
        </authorList>
    </citation>
    <scope>NUCLEOTIDE SEQUENCE [LARGE SCALE GENOMIC DNA]</scope>
    <source>
        <strain evidence="11">G859</strain>
        <tissue evidence="11">Whole worm</tissue>
    </source>
</reference>
<dbReference type="CDD" id="cd10361">
    <property type="entry name" value="SH2_Fps_family"/>
    <property type="match status" value="1"/>
</dbReference>
<evidence type="ECO:0000256" key="1">
    <source>
        <dbReference type="ARBA" id="ARBA00022679"/>
    </source>
</evidence>
<dbReference type="InterPro" id="IPR000884">
    <property type="entry name" value="TSP1_rpt"/>
</dbReference>
<organism evidence="11 12">
    <name type="scientific">Trichostrongylus colubriformis</name>
    <name type="common">Black scour worm</name>
    <dbReference type="NCBI Taxonomy" id="6319"/>
    <lineage>
        <taxon>Eukaryota</taxon>
        <taxon>Metazoa</taxon>
        <taxon>Ecdysozoa</taxon>
        <taxon>Nematoda</taxon>
        <taxon>Chromadorea</taxon>
        <taxon>Rhabditida</taxon>
        <taxon>Rhabditina</taxon>
        <taxon>Rhabditomorpha</taxon>
        <taxon>Strongyloidea</taxon>
        <taxon>Trichostrongylidae</taxon>
        <taxon>Trichostrongylus</taxon>
    </lineage>
</organism>
<keyword evidence="7" id="KW-0727">SH2 domain</keyword>
<dbReference type="Gene3D" id="3.30.505.10">
    <property type="entry name" value="SH2 domain"/>
    <property type="match status" value="1"/>
</dbReference>
<dbReference type="AlphaFoldDB" id="A0AAN8FVH5"/>
<protein>
    <recommendedName>
        <fullName evidence="8">Tyrosine-protein kinase</fullName>
        <ecNumber evidence="8">2.7.10.2</ecNumber>
    </recommendedName>
</protein>
<keyword evidence="3 8" id="KW-0418">Kinase</keyword>
<keyword evidence="1 8" id="KW-0808">Transferase</keyword>
<feature type="domain" description="SH2" evidence="9">
    <location>
        <begin position="30"/>
        <end position="140"/>
    </location>
</feature>
<keyword evidence="5 8" id="KW-0829">Tyrosine-protein kinase</keyword>
<sequence>MAPYMSPGLNTIEEIPPCSNFDANLVERSYYHGLLPREDVLYLLQKDGDFLVRLTEADTMGTRTEMVLSILHDPRGQFKAGSGEPVEGDSVVHLIIQNRRDKYYVDNFENIFSTVNDLIDYFMSHTIVVRALKVRLKRPIGLASWELRTDGFSLGESIGKAGCIEVRKGLIHREGRDVETSVTTVMGRSTEAKVTINELMRQCRMFRDLHHPCVVKFYGVCLISQPCCFLMEYLSEGPLDDFLSRHRGTLRRDELLQMIMSAGWGLNFLHTSGILHRDLAARNCFYDKQLVKISGFGLARKTDAYVQKSMRRMMIRWMAPETVAAFKFSRKSDVYMYGVSASQTTQEPSWAPTGKLNQFRGFVTPRPLPSNADFGVYASVWGGWSAWSFCSNGMKIRVRACNTVRGFSCLGPNQEFLPCDHNVFPSTNHVKAPTDYDVVDPYEADRREAMKQLYPDDFPSEPSPPTKPVPNFLKIPKSQGRDFRRMHAAQPNREFLGFYQFSSTPLLNIIRLQADE</sequence>
<dbReference type="PROSITE" id="PS50011">
    <property type="entry name" value="PROTEIN_KINASE_DOM"/>
    <property type="match status" value="1"/>
</dbReference>
<dbReference type="SUPFAM" id="SSF55550">
    <property type="entry name" value="SH2 domain"/>
    <property type="match status" value="1"/>
</dbReference>
<evidence type="ECO:0000313" key="11">
    <source>
        <dbReference type="EMBL" id="KAK5981792.1"/>
    </source>
</evidence>